<comment type="caution">
    <text evidence="2">The sequence shown here is derived from an EMBL/GenBank/DDBJ whole genome shotgun (WGS) entry which is preliminary data.</text>
</comment>
<sequence length="45" mass="4940">MTNDHGQLSNDHGQLTNDNGQREHPDLEEMQVVFLLPPLTRGAGG</sequence>
<accession>A0AAE3GX27</accession>
<evidence type="ECO:0000313" key="3">
    <source>
        <dbReference type="Proteomes" id="UP001204953"/>
    </source>
</evidence>
<gene>
    <name evidence="2" type="ORF">NJ959_23715</name>
</gene>
<evidence type="ECO:0000256" key="1">
    <source>
        <dbReference type="SAM" id="MobiDB-lite"/>
    </source>
</evidence>
<evidence type="ECO:0000313" key="2">
    <source>
        <dbReference type="EMBL" id="MCP2731438.1"/>
    </source>
</evidence>
<dbReference type="EMBL" id="JAMZMM010000331">
    <property type="protein sequence ID" value="MCP2731438.1"/>
    <property type="molecule type" value="Genomic_DNA"/>
</dbReference>
<dbReference type="AlphaFoldDB" id="A0AAE3GX27"/>
<organism evidence="2 3">
    <name type="scientific">Limnofasciculus baicalensis BBK-W-15</name>
    <dbReference type="NCBI Taxonomy" id="2699891"/>
    <lineage>
        <taxon>Bacteria</taxon>
        <taxon>Bacillati</taxon>
        <taxon>Cyanobacteriota</taxon>
        <taxon>Cyanophyceae</taxon>
        <taxon>Coleofasciculales</taxon>
        <taxon>Coleofasciculaceae</taxon>
        <taxon>Limnofasciculus</taxon>
        <taxon>Limnofasciculus baicalensis</taxon>
    </lineage>
</organism>
<keyword evidence="3" id="KW-1185">Reference proteome</keyword>
<feature type="region of interest" description="Disordered" evidence="1">
    <location>
        <begin position="1"/>
        <end position="29"/>
    </location>
</feature>
<name>A0AAE3GX27_9CYAN</name>
<dbReference type="RefSeq" id="WP_254014177.1">
    <property type="nucleotide sequence ID" value="NZ_JAMZMM010000331.1"/>
</dbReference>
<dbReference type="Proteomes" id="UP001204953">
    <property type="component" value="Unassembled WGS sequence"/>
</dbReference>
<proteinExistence type="predicted"/>
<protein>
    <submittedName>
        <fullName evidence="2">Uncharacterized protein</fullName>
    </submittedName>
</protein>
<reference evidence="2" key="1">
    <citation type="submission" date="2022-06" db="EMBL/GenBank/DDBJ databases">
        <title>New cyanobacteria of genus Symplocastrum in benthos of Lake Baikal.</title>
        <authorList>
            <person name="Sorokovikova E."/>
            <person name="Tikhonova I."/>
            <person name="Krasnopeev A."/>
            <person name="Evseev P."/>
            <person name="Gladkikh A."/>
            <person name="Belykh O."/>
        </authorList>
    </citation>
    <scope>NUCLEOTIDE SEQUENCE</scope>
    <source>
        <strain evidence="2">BBK-W-15</strain>
    </source>
</reference>
<feature type="compositionally biased region" description="Polar residues" evidence="1">
    <location>
        <begin position="1"/>
        <end position="19"/>
    </location>
</feature>